<proteinExistence type="predicted"/>
<keyword evidence="1" id="KW-0472">Membrane</keyword>
<protein>
    <submittedName>
        <fullName evidence="2">Uncharacterized protein</fullName>
    </submittedName>
</protein>
<evidence type="ECO:0000256" key="1">
    <source>
        <dbReference type="SAM" id="Phobius"/>
    </source>
</evidence>
<reference evidence="3" key="1">
    <citation type="journal article" date="2019" name="Int. J. Syst. Evol. Microbiol.">
        <title>The Global Catalogue of Microorganisms (GCM) 10K type strain sequencing project: providing services to taxonomists for standard genome sequencing and annotation.</title>
        <authorList>
            <consortium name="The Broad Institute Genomics Platform"/>
            <consortium name="The Broad Institute Genome Sequencing Center for Infectious Disease"/>
            <person name="Wu L."/>
            <person name="Ma J."/>
        </authorList>
    </citation>
    <scope>NUCLEOTIDE SEQUENCE [LARGE SCALE GENOMIC DNA]</scope>
    <source>
        <strain evidence="3">JCM 9918</strain>
    </source>
</reference>
<dbReference type="EMBL" id="JBHSNZ010000038">
    <property type="protein sequence ID" value="MFC5812629.1"/>
    <property type="molecule type" value="Genomic_DNA"/>
</dbReference>
<evidence type="ECO:0000313" key="3">
    <source>
        <dbReference type="Proteomes" id="UP001596112"/>
    </source>
</evidence>
<organism evidence="2 3">
    <name type="scientific">Streptomyces heilongjiangensis</name>
    <dbReference type="NCBI Taxonomy" id="945052"/>
    <lineage>
        <taxon>Bacteria</taxon>
        <taxon>Bacillati</taxon>
        <taxon>Actinomycetota</taxon>
        <taxon>Actinomycetes</taxon>
        <taxon>Kitasatosporales</taxon>
        <taxon>Streptomycetaceae</taxon>
        <taxon>Streptomyces</taxon>
    </lineage>
</organism>
<sequence>MSDENKMVAVLVVTGVFAVVSYIAFVNPPVGIAIGAGVAVATLVWKMLKGK</sequence>
<keyword evidence="1" id="KW-1133">Transmembrane helix</keyword>
<dbReference type="Proteomes" id="UP001596112">
    <property type="component" value="Unassembled WGS sequence"/>
</dbReference>
<keyword evidence="3" id="KW-1185">Reference proteome</keyword>
<accession>A0ABW1BI80</accession>
<gene>
    <name evidence="2" type="ORF">ACFQGO_34855</name>
</gene>
<feature type="transmembrane region" description="Helical" evidence="1">
    <location>
        <begin position="31"/>
        <end position="48"/>
    </location>
</feature>
<comment type="caution">
    <text evidence="2">The sequence shown here is derived from an EMBL/GenBank/DDBJ whole genome shotgun (WGS) entry which is preliminary data.</text>
</comment>
<name>A0ABW1BI80_9ACTN</name>
<evidence type="ECO:0000313" key="2">
    <source>
        <dbReference type="EMBL" id="MFC5812629.1"/>
    </source>
</evidence>
<feature type="transmembrane region" description="Helical" evidence="1">
    <location>
        <begin position="7"/>
        <end position="25"/>
    </location>
</feature>
<keyword evidence="1" id="KW-0812">Transmembrane</keyword>
<dbReference type="RefSeq" id="WP_272172174.1">
    <property type="nucleotide sequence ID" value="NZ_JAQOSL010000046.1"/>
</dbReference>